<gene>
    <name evidence="2" type="ORF">SAMN00790413_04420</name>
</gene>
<reference evidence="2 3" key="1">
    <citation type="submission" date="2017-04" db="EMBL/GenBank/DDBJ databases">
        <authorList>
            <person name="Afonso C.L."/>
            <person name="Miller P.J."/>
            <person name="Scott M.A."/>
            <person name="Spackman E."/>
            <person name="Goraichik I."/>
            <person name="Dimitrov K.M."/>
            <person name="Suarez D.L."/>
            <person name="Swayne D.E."/>
        </authorList>
    </citation>
    <scope>NUCLEOTIDE SEQUENCE [LARGE SCALE GENOMIC DNA]</scope>
    <source>
        <strain evidence="2 3">KR-140</strain>
    </source>
</reference>
<dbReference type="AlphaFoldDB" id="A0A1W1UQM0"/>
<name>A0A1W1UQM0_9DEIO</name>
<protein>
    <submittedName>
        <fullName evidence="2">Uncharacterized protein</fullName>
    </submittedName>
</protein>
<accession>A0A1W1UQM0</accession>
<proteinExistence type="predicted"/>
<evidence type="ECO:0000313" key="2">
    <source>
        <dbReference type="EMBL" id="SMB83402.1"/>
    </source>
</evidence>
<feature type="region of interest" description="Disordered" evidence="1">
    <location>
        <begin position="40"/>
        <end position="61"/>
    </location>
</feature>
<organism evidence="2 3">
    <name type="scientific">Deinococcus hopiensis KR-140</name>
    <dbReference type="NCBI Taxonomy" id="695939"/>
    <lineage>
        <taxon>Bacteria</taxon>
        <taxon>Thermotogati</taxon>
        <taxon>Deinococcota</taxon>
        <taxon>Deinococci</taxon>
        <taxon>Deinococcales</taxon>
        <taxon>Deinococcaceae</taxon>
        <taxon>Deinococcus</taxon>
    </lineage>
</organism>
<dbReference type="EMBL" id="FWWU01000006">
    <property type="protein sequence ID" value="SMB83402.1"/>
    <property type="molecule type" value="Genomic_DNA"/>
</dbReference>
<sequence length="99" mass="11667">MTMRLSSQDPVFAFARYGRRALDVVARHYDEAHRCDIKESTLPGHARRQGQPGTFRPYPTPRTVRSRLYPPTLRNLFRKFPICTSTTFEWRESCPFQSF</sequence>
<evidence type="ECO:0000313" key="3">
    <source>
        <dbReference type="Proteomes" id="UP000192582"/>
    </source>
</evidence>
<keyword evidence="3" id="KW-1185">Reference proteome</keyword>
<dbReference type="Proteomes" id="UP000192582">
    <property type="component" value="Unassembled WGS sequence"/>
</dbReference>
<evidence type="ECO:0000256" key="1">
    <source>
        <dbReference type="SAM" id="MobiDB-lite"/>
    </source>
</evidence>